<evidence type="ECO:0000256" key="3">
    <source>
        <dbReference type="SAM" id="MobiDB-lite"/>
    </source>
</evidence>
<keyword evidence="2" id="KW-0131">Cell cycle</keyword>
<feature type="compositionally biased region" description="Basic and acidic residues" evidence="3">
    <location>
        <begin position="882"/>
        <end position="903"/>
    </location>
</feature>
<evidence type="ECO:0000313" key="5">
    <source>
        <dbReference type="Proteomes" id="UP001152888"/>
    </source>
</evidence>
<keyword evidence="5" id="KW-1185">Reference proteome</keyword>
<evidence type="ECO:0000256" key="1">
    <source>
        <dbReference type="ARBA" id="ARBA00006180"/>
    </source>
</evidence>
<comment type="similarity">
    <text evidence="1">Belongs to the SAPS family.</text>
</comment>
<dbReference type="GO" id="GO:0005829">
    <property type="term" value="C:cytosol"/>
    <property type="evidence" value="ECO:0007669"/>
    <property type="project" value="TreeGrafter"/>
</dbReference>
<dbReference type="InterPro" id="IPR007587">
    <property type="entry name" value="SAPS"/>
</dbReference>
<accession>A0A9P0PQN2</accession>
<dbReference type="OrthoDB" id="295029at2759"/>
<evidence type="ECO:0000256" key="2">
    <source>
        <dbReference type="ARBA" id="ARBA00023306"/>
    </source>
</evidence>
<dbReference type="EMBL" id="CAKOFQ010007078">
    <property type="protein sequence ID" value="CAH1990067.1"/>
    <property type="molecule type" value="Genomic_DNA"/>
</dbReference>
<feature type="region of interest" description="Disordered" evidence="3">
    <location>
        <begin position="763"/>
        <end position="800"/>
    </location>
</feature>
<evidence type="ECO:0008006" key="6">
    <source>
        <dbReference type="Google" id="ProtNLM"/>
    </source>
</evidence>
<proteinExistence type="inferred from homology"/>
<feature type="compositionally biased region" description="Basic and acidic residues" evidence="3">
    <location>
        <begin position="771"/>
        <end position="789"/>
    </location>
</feature>
<dbReference type="GO" id="GO:0019888">
    <property type="term" value="F:protein phosphatase regulator activity"/>
    <property type="evidence" value="ECO:0007669"/>
    <property type="project" value="TreeGrafter"/>
</dbReference>
<dbReference type="AlphaFoldDB" id="A0A9P0PQN2"/>
<dbReference type="PANTHER" id="PTHR12634:SF8">
    <property type="entry name" value="FIERY MOUNTAIN, ISOFORM D"/>
    <property type="match status" value="1"/>
</dbReference>
<evidence type="ECO:0000313" key="4">
    <source>
        <dbReference type="EMBL" id="CAH1990067.1"/>
    </source>
</evidence>
<dbReference type="SUPFAM" id="SSF48371">
    <property type="entry name" value="ARM repeat"/>
    <property type="match status" value="1"/>
</dbReference>
<dbReference type="GO" id="GO:0005634">
    <property type="term" value="C:nucleus"/>
    <property type="evidence" value="ECO:0007669"/>
    <property type="project" value="TreeGrafter"/>
</dbReference>
<dbReference type="GO" id="GO:0019903">
    <property type="term" value="F:protein phosphatase binding"/>
    <property type="evidence" value="ECO:0007669"/>
    <property type="project" value="InterPro"/>
</dbReference>
<feature type="compositionally biased region" description="Acidic residues" evidence="3">
    <location>
        <begin position="651"/>
        <end position="669"/>
    </location>
</feature>
<dbReference type="Proteomes" id="UP001152888">
    <property type="component" value="Unassembled WGS sequence"/>
</dbReference>
<feature type="region of interest" description="Disordered" evidence="3">
    <location>
        <begin position="638"/>
        <end position="696"/>
    </location>
</feature>
<dbReference type="Pfam" id="PF04499">
    <property type="entry name" value="SAPS"/>
    <property type="match status" value="1"/>
</dbReference>
<feature type="region of interest" description="Disordered" evidence="3">
    <location>
        <begin position="873"/>
        <end position="903"/>
    </location>
</feature>
<comment type="caution">
    <text evidence="4">The sequence shown here is derived from an EMBL/GenBank/DDBJ whole genome shotgun (WGS) entry which is preliminary data.</text>
</comment>
<sequence>MFWKHNTNASSQIEALLSKENVTLAEVLDSEEIINECRAQNKMLIDFLQKPEVMDELVNLITKEPTLEMDEKLRFKHPNVACELLTCDVPTLNERLASDKALLEKLYTFLKIEPPLNPLLASYFSKVMGVLIAKKTEQNWLSYQFTCLQVLDFLKAKDDFIQLLLRHLGTSAVMDLILKLMTQVEGMEMRQNILNWLDSQRIMQSLVSLLNPKVDKERHYNVAQLLCDFIRTARDTLRNSTERVDPDPLLNTLESTETVSLLLDNILGEEKVDSAIVGGIQVLLSLLDVYQNSLPKLNQTYSTNINEEATDIEQKQKIIQNTTQAICCRIKDFHNLLIEPPKQQPILTTVGLLDPPLGNTRLQVTRLFAALVTTENEEVLKEIESCGTMNVLLELLFKYQWNNFLHLQVKSCFISALNSNNSDEKGDSLNALSKHLLVNCKLIERIIEAWKENDEQQAQEKGLRKGYMGHLISLMNSIVELCSSTCLGQYLKEQLPEVAKSLDEFKETTLSETNKIQDTLLGGVHPDVAVESSDSYGDIPFPQPSATQQQLYSQYQVQNLASYIDGYSGFNDDNFNDGDDTLQTIDHRTDTSFDLSSESELGRQQEMFKRVCAQTVNAFDDGDDNAFDDAAAENTFRTVIEKKDETGEYGSDSDEDLPRDDQEAEDAGMDVDPWSSPKLSAADGSASDPVATNVDPWGTDFGSTRSATSFVPPYSTEVVVTASPEFGGWADFSSARFDDNFSQSDDVFQDAQQKITAMETLRTSTPTPVDAMEKSEETAVKDEKMETQKPSEPAGAGITETADRVIQTGSSEKLAANAVEVKANDSAAAGDMEGAKCDTVVLVPPQFVSQQGSKDVKSTTEVIAAVTATPVVEPSKSIGGDYKLEHPSSATDKEKQQPPTEKV</sequence>
<dbReference type="InterPro" id="IPR016024">
    <property type="entry name" value="ARM-type_fold"/>
</dbReference>
<name>A0A9P0PQN2_ACAOB</name>
<gene>
    <name evidence="4" type="ORF">ACAOBT_LOCUS19434</name>
</gene>
<organism evidence="4 5">
    <name type="scientific">Acanthoscelides obtectus</name>
    <name type="common">Bean weevil</name>
    <name type="synonym">Bruchus obtectus</name>
    <dbReference type="NCBI Taxonomy" id="200917"/>
    <lineage>
        <taxon>Eukaryota</taxon>
        <taxon>Metazoa</taxon>
        <taxon>Ecdysozoa</taxon>
        <taxon>Arthropoda</taxon>
        <taxon>Hexapoda</taxon>
        <taxon>Insecta</taxon>
        <taxon>Pterygota</taxon>
        <taxon>Neoptera</taxon>
        <taxon>Endopterygota</taxon>
        <taxon>Coleoptera</taxon>
        <taxon>Polyphaga</taxon>
        <taxon>Cucujiformia</taxon>
        <taxon>Chrysomeloidea</taxon>
        <taxon>Chrysomelidae</taxon>
        <taxon>Bruchinae</taxon>
        <taxon>Bruchini</taxon>
        <taxon>Acanthoscelides</taxon>
    </lineage>
</organism>
<dbReference type="PANTHER" id="PTHR12634">
    <property type="entry name" value="SIT4 YEAST -ASSOCIATING PROTEIN-RELATED"/>
    <property type="match status" value="1"/>
</dbReference>
<protein>
    <recommendedName>
        <fullName evidence="6">Serine/threonine-protein phosphatase 6 regulatory subunit 3</fullName>
    </recommendedName>
</protein>
<reference evidence="4" key="1">
    <citation type="submission" date="2022-03" db="EMBL/GenBank/DDBJ databases">
        <authorList>
            <person name="Sayadi A."/>
        </authorList>
    </citation>
    <scope>NUCLEOTIDE SEQUENCE</scope>
</reference>